<keyword evidence="2" id="KW-0732">Signal</keyword>
<dbReference type="EMBL" id="PKGS01000006">
    <property type="protein sequence ID" value="PKZ15707.1"/>
    <property type="molecule type" value="Genomic_DNA"/>
</dbReference>
<proteinExistence type="predicted"/>
<evidence type="ECO:0000256" key="2">
    <source>
        <dbReference type="SAM" id="SignalP"/>
    </source>
</evidence>
<accession>A0A2I1M6H5</accession>
<dbReference type="SUPFAM" id="SSF53474">
    <property type="entry name" value="alpha/beta-Hydrolases"/>
    <property type="match status" value="1"/>
</dbReference>
<dbReference type="Pfam" id="PF00144">
    <property type="entry name" value="Beta-lactamase"/>
    <property type="match status" value="1"/>
</dbReference>
<dbReference type="InterPro" id="IPR001466">
    <property type="entry name" value="Beta-lactam-related"/>
</dbReference>
<dbReference type="NCBIfam" id="NF002968">
    <property type="entry name" value="PRK03642.1"/>
    <property type="match status" value="1"/>
</dbReference>
<dbReference type="Pfam" id="PF00756">
    <property type="entry name" value="Esterase"/>
    <property type="match status" value="1"/>
</dbReference>
<gene>
    <name evidence="4" type="ORF">CYJ34_07855</name>
</gene>
<evidence type="ECO:0000313" key="5">
    <source>
        <dbReference type="Proteomes" id="UP000234335"/>
    </source>
</evidence>
<feature type="signal peptide" evidence="2">
    <location>
        <begin position="1"/>
        <end position="20"/>
    </location>
</feature>
<dbReference type="Gene3D" id="3.40.710.10">
    <property type="entry name" value="DD-peptidase/beta-lactamase superfamily"/>
    <property type="match status" value="1"/>
</dbReference>
<dbReference type="Gene3D" id="3.40.50.1820">
    <property type="entry name" value="alpha/beta hydrolase"/>
    <property type="match status" value="1"/>
</dbReference>
<feature type="chain" id="PRO_5014143231" evidence="2">
    <location>
        <begin position="21"/>
        <end position="882"/>
    </location>
</feature>
<sequence>MKKSAFLLSIALVFPSISFASNDMAVNENTINENVIYYDYTFPYDINDYDDSVLQNTSFAFNAKKGESQVEIDNLDASEVYLNGKKVADKKEIDGNIADGKNYLDVLDSKDDTNVSIKASKEEKALETKRETLDKGTTDLLEKILDEEVKKDFAGGQISVMKDNKEIYNHNFGYKNNYYEDGRPIEMEKRDRVDDLTMFDLASNTKMYVTNYSLQKLVYEGKINLDDKVNKYFDKFKDSDADVIKGKNNITIRDILMHQAGFPADPQYHNEKYDKDDGIKNGKNDLYSQDRNHTLDMIFKTPLKYEPGKDTIYSDVDYMLLGFIVEKVTGMQLDEYFDESFVRPLGLTRTTFNPLENGFEKYDTAATELNGNTRDGVVNFNNIRRDTIWGEVHDEKAYYSINGISGHAGLFSNASDLSKLANIMLNNGRYEDTIFWDKKTQDLFISPKQTDPSYGLGWRLMGNGKYAWAFSNLASSKTYGHTGWTGTLTVIDPVENMVITLLTNKKNSPVLNKENNPNVFYSDQSLSAGYGAITTLLYKSLQESSPEQIIALSNELVRGKERLIRENDDYFNIGQINDYIALKNVNDYYKEKYKTLIEVNNILEEFKNADKILKEENPSPSQRVTSTLYSPNLKLDWNYNVYLPKNYDPKKAGGYPVLYMLHGLGGNHTNLLERFDSKTILDKVIKKTGKDMIVVFPDGFNSFYIDQNDGMQMEKAIMEDLIPYIDKTYNTRKSRNSRAIAGISMGGYGAARFALKYPDKFSKATLISPAVWYKLDEDNNIRKNNHAFKEFNKAWSDDFYKRMHPENYIKNNTNDTKVDFYIRTSLGDSTVPFNDVNKFVEALKAHNINTIFIKDSKDNEHNWNYWKNIAYDFYKWVNESLE</sequence>
<name>A0A2I1M6H5_9FIRM</name>
<dbReference type="InterPro" id="IPR050789">
    <property type="entry name" value="Diverse_Enzym_Activities"/>
</dbReference>
<evidence type="ECO:0000256" key="1">
    <source>
        <dbReference type="ARBA" id="ARBA00022801"/>
    </source>
</evidence>
<comment type="caution">
    <text evidence="4">The sequence shown here is derived from an EMBL/GenBank/DDBJ whole genome shotgun (WGS) entry which is preliminary data.</text>
</comment>
<dbReference type="InterPro" id="IPR012338">
    <property type="entry name" value="Beta-lactam/transpept-like"/>
</dbReference>
<feature type="domain" description="Beta-lactamase-related" evidence="3">
    <location>
        <begin position="142"/>
        <end position="519"/>
    </location>
</feature>
<dbReference type="RefSeq" id="WP_101540725.1">
    <property type="nucleotide sequence ID" value="NZ_PKGS01000006.1"/>
</dbReference>
<dbReference type="AlphaFoldDB" id="A0A2I1M6H5"/>
<keyword evidence="1" id="KW-0378">Hydrolase</keyword>
<dbReference type="PANTHER" id="PTHR43283:SF11">
    <property type="entry name" value="BETA-LACTAMASE-RELATED DOMAIN-CONTAINING PROTEIN"/>
    <property type="match status" value="1"/>
</dbReference>
<organism evidence="4 5">
    <name type="scientific">Anaerococcus octavius</name>
    <dbReference type="NCBI Taxonomy" id="54007"/>
    <lineage>
        <taxon>Bacteria</taxon>
        <taxon>Bacillati</taxon>
        <taxon>Bacillota</taxon>
        <taxon>Tissierellia</taxon>
        <taxon>Tissierellales</taxon>
        <taxon>Peptoniphilaceae</taxon>
        <taxon>Anaerococcus</taxon>
    </lineage>
</organism>
<reference evidence="4 5" key="1">
    <citation type="submission" date="2017-12" db="EMBL/GenBank/DDBJ databases">
        <title>Phylogenetic diversity of female urinary microbiome.</title>
        <authorList>
            <person name="Thomas-White K."/>
            <person name="Wolfe A.J."/>
        </authorList>
    </citation>
    <scope>NUCLEOTIDE SEQUENCE [LARGE SCALE GENOMIC DNA]</scope>
    <source>
        <strain evidence="4 5">UMB0119</strain>
    </source>
</reference>
<dbReference type="InterPro" id="IPR029058">
    <property type="entry name" value="AB_hydrolase_fold"/>
</dbReference>
<dbReference type="GO" id="GO:0016787">
    <property type="term" value="F:hydrolase activity"/>
    <property type="evidence" value="ECO:0007669"/>
    <property type="project" value="UniProtKB-KW"/>
</dbReference>
<dbReference type="SUPFAM" id="SSF56601">
    <property type="entry name" value="beta-lactamase/transpeptidase-like"/>
    <property type="match status" value="1"/>
</dbReference>
<dbReference type="Proteomes" id="UP000234335">
    <property type="component" value="Unassembled WGS sequence"/>
</dbReference>
<protein>
    <submittedName>
        <fullName evidence="4">Penicillin binding protein PBP4B</fullName>
    </submittedName>
</protein>
<evidence type="ECO:0000313" key="4">
    <source>
        <dbReference type="EMBL" id="PKZ15707.1"/>
    </source>
</evidence>
<dbReference type="InterPro" id="IPR000801">
    <property type="entry name" value="Esterase-like"/>
</dbReference>
<dbReference type="PANTHER" id="PTHR43283">
    <property type="entry name" value="BETA-LACTAMASE-RELATED"/>
    <property type="match status" value="1"/>
</dbReference>
<evidence type="ECO:0000259" key="3">
    <source>
        <dbReference type="Pfam" id="PF00144"/>
    </source>
</evidence>
<keyword evidence="5" id="KW-1185">Reference proteome</keyword>